<accession>A0A1D1XHC3</accession>
<dbReference type="Pfam" id="PF10440">
    <property type="entry name" value="WIYLD"/>
    <property type="match status" value="1"/>
</dbReference>
<feature type="compositionally biased region" description="Acidic residues" evidence="1">
    <location>
        <begin position="330"/>
        <end position="342"/>
    </location>
</feature>
<dbReference type="InterPro" id="IPR018848">
    <property type="entry name" value="WIYLD_domain"/>
</dbReference>
<dbReference type="GO" id="GO:0010073">
    <property type="term" value="P:meristem maintenance"/>
    <property type="evidence" value="ECO:0007669"/>
    <property type="project" value="InterPro"/>
</dbReference>
<feature type="domain" description="Aminotransferase-like plant mobile" evidence="3">
    <location>
        <begin position="388"/>
        <end position="733"/>
    </location>
</feature>
<dbReference type="InterPro" id="IPR044824">
    <property type="entry name" value="MAIN-like"/>
</dbReference>
<feature type="domain" description="WIYLD" evidence="2">
    <location>
        <begin position="6"/>
        <end position="60"/>
    </location>
</feature>
<dbReference type="Pfam" id="PF10536">
    <property type="entry name" value="PMD"/>
    <property type="match status" value="1"/>
</dbReference>
<sequence>MASPSARGNKALAAMKVLGFPSRKTKPILKNLLRACEMNWEHIEAENYRLLIEAILEEPEAEDSNDKEDSNGNKGSKKREPPRNEEPELYRKRLRPRQEEQRPACSVQSEGISLMKTPKVEPDDSTPGKVLPERSLASHSDRRVRNEANMGTEPFSAITSVRQENIEPAALHPDRQKKEASVVSPLKAFVNGRPKESSVVAYQNQPSSERVQNLVIFKEPKIEPDLDSVPGAAVPTDKDAPITCEPLSFEVPIAIAHPASPVPTGEEGEGKGILSRLRSRIRGQSSSRALPLPAATADPIEEEDSETTRGSPLEEDVDGESTDNIAWSENVEEEVEEEEEIVPEPARRPTREGVARGRVMWKMVYAVYVSLPAFQHAHLFKMGFAELLSVFPFWIDVALMQALKERWDASCSAFIMPWGHMIPNLEDVARITGLRVHGDPVTGTTQSDYRDQARRLLGYGDNSSGPLRTLKGSALTDMLGVKGIKKKNDENMSSYVQRMKATLEGRWSQKEGKRAKWELRIFLIFFLSRLLFATKGSLISLRFLTVIDKLDEVKNYAWGAAMLAELFDGLNNSRSETGMSGFSPFLQVWAYTYLPMQAYPLNRAIRLEGAAGEQVPYMARWVPRVDRRSSSLQLEQVQCGIRGVSESLITWQPYLNDGTEGQPWVEEGQGLFDKEVYLICLNIAEPLYHGLIMRTIGLPQERLPVATLSNMESRSKRYLGTREIDWLDFHRSVIEHWHRGGFPVTHNVHQNDMNRPQIIPSV</sequence>
<gene>
    <name evidence="4" type="primary">At1g48120_50</name>
    <name evidence="5" type="synonym">At1g48120_112</name>
    <name evidence="4" type="ORF">g.128611</name>
    <name evidence="5" type="ORF">g.128615</name>
</gene>
<evidence type="ECO:0000313" key="5">
    <source>
        <dbReference type="EMBL" id="JAT64955.1"/>
    </source>
</evidence>
<dbReference type="PANTHER" id="PTHR46033:SF8">
    <property type="entry name" value="PROTEIN MAINTENANCE OF MERISTEMS-LIKE"/>
    <property type="match status" value="1"/>
</dbReference>
<feature type="compositionally biased region" description="Basic and acidic residues" evidence="1">
    <location>
        <begin position="78"/>
        <end position="102"/>
    </location>
</feature>
<organism evidence="4">
    <name type="scientific">Anthurium amnicola</name>
    <dbReference type="NCBI Taxonomy" id="1678845"/>
    <lineage>
        <taxon>Eukaryota</taxon>
        <taxon>Viridiplantae</taxon>
        <taxon>Streptophyta</taxon>
        <taxon>Embryophyta</taxon>
        <taxon>Tracheophyta</taxon>
        <taxon>Spermatophyta</taxon>
        <taxon>Magnoliopsida</taxon>
        <taxon>Liliopsida</taxon>
        <taxon>Araceae</taxon>
        <taxon>Pothoideae</taxon>
        <taxon>Potheae</taxon>
        <taxon>Anthurium</taxon>
    </lineage>
</organism>
<protein>
    <submittedName>
        <fullName evidence="4">Serine/threonine-protein phosphatase 7 long form</fullName>
    </submittedName>
</protein>
<evidence type="ECO:0000256" key="1">
    <source>
        <dbReference type="SAM" id="MobiDB-lite"/>
    </source>
</evidence>
<feature type="region of interest" description="Disordered" evidence="1">
    <location>
        <begin position="282"/>
        <end position="349"/>
    </location>
</feature>
<dbReference type="EMBL" id="GDJX01002981">
    <property type="protein sequence ID" value="JAT64955.1"/>
    <property type="molecule type" value="Transcribed_RNA"/>
</dbReference>
<name>A0A1D1XHC3_9ARAE</name>
<dbReference type="InterPro" id="IPR019557">
    <property type="entry name" value="AminoTfrase-like_pln_mobile"/>
</dbReference>
<proteinExistence type="predicted"/>
<evidence type="ECO:0000259" key="3">
    <source>
        <dbReference type="Pfam" id="PF10536"/>
    </source>
</evidence>
<dbReference type="AlphaFoldDB" id="A0A1D1XHC3"/>
<evidence type="ECO:0000313" key="4">
    <source>
        <dbReference type="EMBL" id="JAT41789.1"/>
    </source>
</evidence>
<dbReference type="InterPro" id="IPR043017">
    <property type="entry name" value="WIYLD_dom_sf"/>
</dbReference>
<feature type="region of interest" description="Disordered" evidence="1">
    <location>
        <begin position="58"/>
        <end position="160"/>
    </location>
</feature>
<dbReference type="PANTHER" id="PTHR46033">
    <property type="entry name" value="PROTEIN MAIN-LIKE 2"/>
    <property type="match status" value="1"/>
</dbReference>
<reference evidence="4" key="1">
    <citation type="submission" date="2015-07" db="EMBL/GenBank/DDBJ databases">
        <title>Transcriptome Assembly of Anthurium amnicola.</title>
        <authorList>
            <person name="Suzuki J."/>
        </authorList>
    </citation>
    <scope>NUCLEOTIDE SEQUENCE</scope>
</reference>
<dbReference type="EMBL" id="GDJX01026147">
    <property type="protein sequence ID" value="JAT41789.1"/>
    <property type="molecule type" value="Transcribed_RNA"/>
</dbReference>
<feature type="non-terminal residue" evidence="4">
    <location>
        <position position="762"/>
    </location>
</feature>
<evidence type="ECO:0000259" key="2">
    <source>
        <dbReference type="Pfam" id="PF10440"/>
    </source>
</evidence>
<dbReference type="Gene3D" id="1.10.8.850">
    <property type="entry name" value="Histone-lysine N methyltransferase , C-terminal domain-like"/>
    <property type="match status" value="1"/>
</dbReference>